<dbReference type="Proteomes" id="UP000646946">
    <property type="component" value="Unassembled WGS sequence"/>
</dbReference>
<evidence type="ECO:0000313" key="2">
    <source>
        <dbReference type="EMBL" id="HIK00017.1"/>
    </source>
</evidence>
<feature type="transmembrane region" description="Helical" evidence="1">
    <location>
        <begin position="140"/>
        <end position="158"/>
    </location>
</feature>
<protein>
    <recommendedName>
        <fullName evidence="4">Metalloprotease</fullName>
    </recommendedName>
</protein>
<feature type="transmembrane region" description="Helical" evidence="1">
    <location>
        <begin position="199"/>
        <end position="216"/>
    </location>
</feature>
<accession>A0A832UQU5</accession>
<keyword evidence="1" id="KW-0472">Membrane</keyword>
<dbReference type="AlphaFoldDB" id="A0A832UQU5"/>
<feature type="transmembrane region" description="Helical" evidence="1">
    <location>
        <begin position="164"/>
        <end position="187"/>
    </location>
</feature>
<feature type="transmembrane region" description="Helical" evidence="1">
    <location>
        <begin position="47"/>
        <end position="69"/>
    </location>
</feature>
<keyword evidence="1" id="KW-0812">Transmembrane</keyword>
<sequence length="217" mass="23762">MVNRIRFSGKEISHLIISVFIMSSLVAINMVAGAGNFLTGKGFSFESFLISVLFFIPFATIIIVPAFVLHEMGHKFTAQKFGFWAEYRMWTQGLLLAILITVLTRGQFLFIAPGAVYFAPHGFLTTAAKEKIGKIGLSGPVINLFLGVAFGLLSLLIVEELWSAIFAIGASANAFLAIFNLIPFAPLDGEKIFVWDKKIWASAIVLAIMLFGFLAFA</sequence>
<dbReference type="InterPro" id="IPR052348">
    <property type="entry name" value="Metallopeptidase_M50B"/>
</dbReference>
<keyword evidence="1" id="KW-1133">Transmembrane helix</keyword>
<reference evidence="2 3" key="1">
    <citation type="journal article" name="Nat. Commun.">
        <title>Undinarchaeota illuminate DPANN phylogeny and the impact of gene transfer on archaeal evolution.</title>
        <authorList>
            <person name="Dombrowski N."/>
            <person name="Williams T.A."/>
            <person name="Sun J."/>
            <person name="Woodcroft B.J."/>
            <person name="Lee J.H."/>
            <person name="Minh B.Q."/>
            <person name="Rinke C."/>
            <person name="Spang A."/>
        </authorList>
    </citation>
    <scope>NUCLEOTIDE SEQUENCE [LARGE SCALE GENOMIC DNA]</scope>
    <source>
        <strain evidence="2">MAG_bin1129</strain>
    </source>
</reference>
<name>A0A832UQU5_9ARCH</name>
<keyword evidence="3" id="KW-1185">Reference proteome</keyword>
<evidence type="ECO:0000313" key="3">
    <source>
        <dbReference type="Proteomes" id="UP000646946"/>
    </source>
</evidence>
<gene>
    <name evidence="2" type="ORF">H1016_00570</name>
</gene>
<dbReference type="PANTHER" id="PTHR35864:SF1">
    <property type="entry name" value="ZINC METALLOPROTEASE YWHC-RELATED"/>
    <property type="match status" value="1"/>
</dbReference>
<dbReference type="PANTHER" id="PTHR35864">
    <property type="entry name" value="ZINC METALLOPROTEASE MJ0611-RELATED"/>
    <property type="match status" value="1"/>
</dbReference>
<dbReference type="EMBL" id="DVAB01000007">
    <property type="protein sequence ID" value="HIK00017.1"/>
    <property type="molecule type" value="Genomic_DNA"/>
</dbReference>
<comment type="caution">
    <text evidence="2">The sequence shown here is derived from an EMBL/GenBank/DDBJ whole genome shotgun (WGS) entry which is preliminary data.</text>
</comment>
<evidence type="ECO:0000256" key="1">
    <source>
        <dbReference type="SAM" id="Phobius"/>
    </source>
</evidence>
<proteinExistence type="predicted"/>
<organism evidence="2 3">
    <name type="scientific">Candidatus Naiadarchaeum limnaeum</name>
    <dbReference type="NCBI Taxonomy" id="2756139"/>
    <lineage>
        <taxon>Archaea</taxon>
        <taxon>Candidatus Undinarchaeota</taxon>
        <taxon>Candidatus Undinarchaeia</taxon>
        <taxon>Candidatus Naiadarchaeales</taxon>
        <taxon>Candidatus Naiadarchaeaceae</taxon>
        <taxon>Candidatus Naiadarchaeum</taxon>
    </lineage>
</organism>
<evidence type="ECO:0008006" key="4">
    <source>
        <dbReference type="Google" id="ProtNLM"/>
    </source>
</evidence>
<feature type="transmembrane region" description="Helical" evidence="1">
    <location>
        <begin position="12"/>
        <end position="35"/>
    </location>
</feature>